<keyword evidence="3" id="KW-1185">Reference proteome</keyword>
<feature type="transmembrane region" description="Helical" evidence="1">
    <location>
        <begin position="191"/>
        <end position="211"/>
    </location>
</feature>
<proteinExistence type="predicted"/>
<evidence type="ECO:0000256" key="1">
    <source>
        <dbReference type="SAM" id="Phobius"/>
    </source>
</evidence>
<sequence>MMTSMAPSSFWAAVWAALAVLLAWPHSSSASRLRAFGARRGGELTRIGIAAVISSLSAYMRNGGTLVGAFEEQAGRTFATRRVSYGRVRSMLEARRMPKETVSQVSSVAYALEVSCCLSERLGCQASRCLDAVGASYRRMDRLARARGAAFAMPKATVKLLSALPVLTLVLGSLLGAHPLAFLLKPGAGSICLLLGVACYLLGLLWMRALLKDMDEQAGE</sequence>
<keyword evidence="1" id="KW-0812">Transmembrane</keyword>
<protein>
    <submittedName>
        <fullName evidence="2">Pilus assembly protein</fullName>
    </submittedName>
</protein>
<dbReference type="EMBL" id="PDCH01000005">
    <property type="protein sequence ID" value="RBP99442.1"/>
    <property type="molecule type" value="Genomic_DNA"/>
</dbReference>
<evidence type="ECO:0000313" key="3">
    <source>
        <dbReference type="Proteomes" id="UP000252345"/>
    </source>
</evidence>
<organism evidence="2 3">
    <name type="scientific">Bifidobacterium xylocopae</name>
    <dbReference type="NCBI Taxonomy" id="2493119"/>
    <lineage>
        <taxon>Bacteria</taxon>
        <taxon>Bacillati</taxon>
        <taxon>Actinomycetota</taxon>
        <taxon>Actinomycetes</taxon>
        <taxon>Bifidobacteriales</taxon>
        <taxon>Bifidobacteriaceae</taxon>
        <taxon>Bifidobacterium</taxon>
    </lineage>
</organism>
<feature type="transmembrane region" description="Helical" evidence="1">
    <location>
        <begin position="160"/>
        <end position="184"/>
    </location>
</feature>
<keyword evidence="1" id="KW-1133">Transmembrane helix</keyword>
<dbReference type="OrthoDB" id="3239585at2"/>
<reference evidence="2 3" key="1">
    <citation type="submission" date="2017-10" db="EMBL/GenBank/DDBJ databases">
        <title>Bifidobacterium xylocopum sp. nov. and Bifidobacterium aemilianum sp. nov., from the carpenter bee (Xylocopa violacea) digestive tract.</title>
        <authorList>
            <person name="Alberoni D."/>
            <person name="Baffoni L."/>
            <person name="Di Gioia D."/>
            <person name="Gaggia F."/>
            <person name="Biavati B."/>
        </authorList>
    </citation>
    <scope>NUCLEOTIDE SEQUENCE [LARGE SCALE GENOMIC DNA]</scope>
    <source>
        <strain evidence="2 3">XV2</strain>
    </source>
</reference>
<dbReference type="Proteomes" id="UP000252345">
    <property type="component" value="Unassembled WGS sequence"/>
</dbReference>
<name>A0A366KDY1_9BIFI</name>
<evidence type="ECO:0000313" key="2">
    <source>
        <dbReference type="EMBL" id="RBP99442.1"/>
    </source>
</evidence>
<keyword evidence="1" id="KW-0472">Membrane</keyword>
<comment type="caution">
    <text evidence="2">The sequence shown here is derived from an EMBL/GenBank/DDBJ whole genome shotgun (WGS) entry which is preliminary data.</text>
</comment>
<accession>A0A366KDY1</accession>
<dbReference type="AlphaFoldDB" id="A0A366KDY1"/>
<gene>
    <name evidence="2" type="ORF">CRD59_03465</name>
</gene>